<dbReference type="OrthoDB" id="235631at2"/>
<dbReference type="EMBL" id="FNAP01000003">
    <property type="protein sequence ID" value="SDE11187.1"/>
    <property type="molecule type" value="Genomic_DNA"/>
</dbReference>
<evidence type="ECO:0000256" key="3">
    <source>
        <dbReference type="PROSITE-ProRule" id="PRU00221"/>
    </source>
</evidence>
<dbReference type="InterPro" id="IPR015943">
    <property type="entry name" value="WD40/YVTN_repeat-like_dom_sf"/>
</dbReference>
<dbReference type="Pfam" id="PF00656">
    <property type="entry name" value="Peptidase_C14"/>
    <property type="match status" value="1"/>
</dbReference>
<dbReference type="RefSeq" id="WP_092783871.1">
    <property type="nucleotide sequence ID" value="NZ_FNAP01000003.1"/>
</dbReference>
<dbReference type="InterPro" id="IPR011044">
    <property type="entry name" value="Quino_amine_DH_bsu"/>
</dbReference>
<evidence type="ECO:0000313" key="7">
    <source>
        <dbReference type="Proteomes" id="UP000199412"/>
    </source>
</evidence>
<accession>A0A1G7A9L9</accession>
<evidence type="ECO:0000259" key="5">
    <source>
        <dbReference type="Pfam" id="PF00656"/>
    </source>
</evidence>
<dbReference type="Proteomes" id="UP000199412">
    <property type="component" value="Unassembled WGS sequence"/>
</dbReference>
<feature type="domain" description="Peptidase C14 caspase" evidence="5">
    <location>
        <begin position="873"/>
        <end position="1091"/>
    </location>
</feature>
<dbReference type="SUPFAM" id="SSF101898">
    <property type="entry name" value="NHL repeat"/>
    <property type="match status" value="1"/>
</dbReference>
<dbReference type="InterPro" id="IPR011600">
    <property type="entry name" value="Pept_C14_caspase"/>
</dbReference>
<dbReference type="PANTHER" id="PTHR44129">
    <property type="entry name" value="WD REPEAT-CONTAINING PROTEIN POP1"/>
    <property type="match status" value="1"/>
</dbReference>
<dbReference type="PROSITE" id="PS50082">
    <property type="entry name" value="WD_REPEATS_2"/>
    <property type="match status" value="1"/>
</dbReference>
<protein>
    <submittedName>
        <fullName evidence="6">WD40 repeat</fullName>
    </submittedName>
</protein>
<dbReference type="InterPro" id="IPR029030">
    <property type="entry name" value="Caspase-like_dom_sf"/>
</dbReference>
<feature type="region of interest" description="Disordered" evidence="4">
    <location>
        <begin position="53"/>
        <end position="74"/>
    </location>
</feature>
<sequence length="1105" mass="118069">MGFVMRWDASRVLKGRWASGRRLTAGAILTAPRIMLVTVVLAAMPVAWTPAWAQEQQEQEQEQEQESLPPGVPSRPFLMLDTGMHTAPISDLVVDEANGLVATASLDKTIRLWDLETGQHGERLIMPLGDGAEGILHSLDIAPDGGRMIAGGFTGYSWDDGTFSLYTWGLPDQSMMRLKNLPTTIAHTRYRSDGQIFVVGFLSGQGVGVFGSNGQFLGQDRDYDGASVREIAFGPDGRLAVSSDDGTVRLYAPDFRVIAKRTFEGPGSPHGVAFSAQGGYLAVGFSGAARVEIFDSTTLEPRLKVSDPPGASGDTPLVTWINSEETPLVVAAGRRATEDGDVLALAYDPEAKSWAWSVEIGRDSVTALEARPGGGLVFATSDPAWGLVSANGRLQTSHRAGLADFRDVSDGVFAVSDDGQRLVIGVQTGGEEPVTIDLARGRITQGGTVEDGMHAPEPDLPETSQADWRNRTDPAVGSVALTLDRGEAARSLAQLPDNGGFVVGGDFALRVFAADGTERARKDIPAAAYGVVPAAKAPVLVAALGDGTVRWYSLAPDSLLDELASAFYHVSSQRWVVWTPEGFFAHSPGGGQNLVGHVLNRGKAESPMVVDFAQLYRLFHRPDLVWAYLANPLEERARLEKAMADIGDLRQLLQDAPTPEIKLVALCEPEAGQTTRGFVAVAAPTEANEAASDEAASEERCRPPQNLTRAFRRTGDAEPQDAEEDTETVGVLTVAPGQTQITLRFQVTDAGAGVGAIDVFRDGQNVGRTMATRAFRRQGDAPPSDGLAGKKKQESASASDGETSGDAGVPGAPIILDRQVALEEGANLIEIRAYNDAGIYGKTAMTLMVPAAPEAETTQEPEEPGEALWLVSVGVNDYAGEGNDLNYAVPDARSVAAEIAERAAPFYDRVELVELYDGEAERLPLEAALTDLGDSLNRTDSLVLYLAGHGRETEEGLYQFLTPEAYAREGETGLNQQRLVELLGDLPAARKMIFLDTCHAGSFEVSTISGNLYNETGNFILAASASQEEALDSYNGVNGVFAHAILTGLRRYAAVGRERTVSALTLGEFVREEVSLLAEEKGHTQRAVFQGDDTSRFMLGKADDP</sequence>
<dbReference type="Pfam" id="PF00400">
    <property type="entry name" value="WD40"/>
    <property type="match status" value="2"/>
</dbReference>
<evidence type="ECO:0000256" key="2">
    <source>
        <dbReference type="ARBA" id="ARBA00022737"/>
    </source>
</evidence>
<keyword evidence="2" id="KW-0677">Repeat</keyword>
<dbReference type="Gene3D" id="3.40.50.1460">
    <property type="match status" value="1"/>
</dbReference>
<dbReference type="InterPro" id="IPR001680">
    <property type="entry name" value="WD40_rpt"/>
</dbReference>
<dbReference type="GO" id="GO:0004197">
    <property type="term" value="F:cysteine-type endopeptidase activity"/>
    <property type="evidence" value="ECO:0007669"/>
    <property type="project" value="InterPro"/>
</dbReference>
<gene>
    <name evidence="6" type="ORF">SAMN05421720_103228</name>
</gene>
<keyword evidence="7" id="KW-1185">Reference proteome</keyword>
<evidence type="ECO:0000313" key="6">
    <source>
        <dbReference type="EMBL" id="SDE11187.1"/>
    </source>
</evidence>
<keyword evidence="1 3" id="KW-0853">WD repeat</keyword>
<evidence type="ECO:0000256" key="4">
    <source>
        <dbReference type="SAM" id="MobiDB-lite"/>
    </source>
</evidence>
<feature type="repeat" description="WD" evidence="3">
    <location>
        <begin position="82"/>
        <end position="123"/>
    </location>
</feature>
<reference evidence="6 7" key="1">
    <citation type="submission" date="2016-10" db="EMBL/GenBank/DDBJ databases">
        <authorList>
            <person name="de Groot N.N."/>
        </authorList>
    </citation>
    <scope>NUCLEOTIDE SEQUENCE [LARGE SCALE GENOMIC DNA]</scope>
    <source>
        <strain evidence="6 7">ATCC 700224</strain>
    </source>
</reference>
<evidence type="ECO:0000256" key="1">
    <source>
        <dbReference type="ARBA" id="ARBA00022574"/>
    </source>
</evidence>
<dbReference type="SMART" id="SM00320">
    <property type="entry name" value="WD40"/>
    <property type="match status" value="4"/>
</dbReference>
<dbReference type="AlphaFoldDB" id="A0A1G7A9L9"/>
<proteinExistence type="predicted"/>
<dbReference type="InterPro" id="IPR019775">
    <property type="entry name" value="WD40_repeat_CS"/>
</dbReference>
<dbReference type="STRING" id="69960.SAMN05421720_103228"/>
<organism evidence="6 7">
    <name type="scientific">Rhodospira trueperi</name>
    <dbReference type="NCBI Taxonomy" id="69960"/>
    <lineage>
        <taxon>Bacteria</taxon>
        <taxon>Pseudomonadati</taxon>
        <taxon>Pseudomonadota</taxon>
        <taxon>Alphaproteobacteria</taxon>
        <taxon>Rhodospirillales</taxon>
        <taxon>Rhodospirillaceae</taxon>
        <taxon>Rhodospira</taxon>
    </lineage>
</organism>
<dbReference type="GO" id="GO:0006508">
    <property type="term" value="P:proteolysis"/>
    <property type="evidence" value="ECO:0007669"/>
    <property type="project" value="InterPro"/>
</dbReference>
<dbReference type="SUPFAM" id="SSF52129">
    <property type="entry name" value="Caspase-like"/>
    <property type="match status" value="1"/>
</dbReference>
<dbReference type="SUPFAM" id="SSF50969">
    <property type="entry name" value="YVTN repeat-like/Quinoprotein amine dehydrogenase"/>
    <property type="match status" value="1"/>
</dbReference>
<name>A0A1G7A9L9_9PROT</name>
<dbReference type="InterPro" id="IPR050349">
    <property type="entry name" value="WD_LIS1/nudF_dynein_reg"/>
</dbReference>
<dbReference type="PROSITE" id="PS00678">
    <property type="entry name" value="WD_REPEATS_1"/>
    <property type="match status" value="1"/>
</dbReference>
<dbReference type="Gene3D" id="2.130.10.10">
    <property type="entry name" value="YVTN repeat-like/Quinoprotein amine dehydrogenase"/>
    <property type="match status" value="2"/>
</dbReference>
<dbReference type="PROSITE" id="PS50294">
    <property type="entry name" value="WD_REPEATS_REGION"/>
    <property type="match status" value="1"/>
</dbReference>
<feature type="region of interest" description="Disordered" evidence="4">
    <location>
        <begin position="447"/>
        <end position="470"/>
    </location>
</feature>
<feature type="region of interest" description="Disordered" evidence="4">
    <location>
        <begin position="773"/>
        <end position="811"/>
    </location>
</feature>